<dbReference type="AlphaFoldDB" id="A0AAU9LZC3"/>
<evidence type="ECO:0000313" key="2">
    <source>
        <dbReference type="EMBL" id="CAH1420969.1"/>
    </source>
</evidence>
<reference evidence="2 3" key="1">
    <citation type="submission" date="2022-01" db="EMBL/GenBank/DDBJ databases">
        <authorList>
            <person name="Xiong W."/>
            <person name="Schranz E."/>
        </authorList>
    </citation>
    <scope>NUCLEOTIDE SEQUENCE [LARGE SCALE GENOMIC DNA]</scope>
</reference>
<sequence length="109" mass="12262">MVENGSGTDTAARSTVLPTSSVGGGVGDKLNRRRLPTMTTVRGRWFTFVGEEIEQRWVMPEELCCRRGKERWKRGERSGEGTSNEGWFWVAFTEYEGGKTEARSVGVDR</sequence>
<feature type="compositionally biased region" description="Polar residues" evidence="1">
    <location>
        <begin position="1"/>
        <end position="21"/>
    </location>
</feature>
<feature type="region of interest" description="Disordered" evidence="1">
    <location>
        <begin position="1"/>
        <end position="32"/>
    </location>
</feature>
<evidence type="ECO:0000256" key="1">
    <source>
        <dbReference type="SAM" id="MobiDB-lite"/>
    </source>
</evidence>
<dbReference type="Proteomes" id="UP001157418">
    <property type="component" value="Unassembled WGS sequence"/>
</dbReference>
<dbReference type="EMBL" id="CAKMRJ010001112">
    <property type="protein sequence ID" value="CAH1420969.1"/>
    <property type="molecule type" value="Genomic_DNA"/>
</dbReference>
<evidence type="ECO:0000313" key="3">
    <source>
        <dbReference type="Proteomes" id="UP001157418"/>
    </source>
</evidence>
<accession>A0AAU9LZC3</accession>
<proteinExistence type="predicted"/>
<comment type="caution">
    <text evidence="2">The sequence shown here is derived from an EMBL/GenBank/DDBJ whole genome shotgun (WGS) entry which is preliminary data.</text>
</comment>
<protein>
    <submittedName>
        <fullName evidence="2">Uncharacterized protein</fullName>
    </submittedName>
</protein>
<organism evidence="2 3">
    <name type="scientific">Lactuca virosa</name>
    <dbReference type="NCBI Taxonomy" id="75947"/>
    <lineage>
        <taxon>Eukaryota</taxon>
        <taxon>Viridiplantae</taxon>
        <taxon>Streptophyta</taxon>
        <taxon>Embryophyta</taxon>
        <taxon>Tracheophyta</taxon>
        <taxon>Spermatophyta</taxon>
        <taxon>Magnoliopsida</taxon>
        <taxon>eudicotyledons</taxon>
        <taxon>Gunneridae</taxon>
        <taxon>Pentapetalae</taxon>
        <taxon>asterids</taxon>
        <taxon>campanulids</taxon>
        <taxon>Asterales</taxon>
        <taxon>Asteraceae</taxon>
        <taxon>Cichorioideae</taxon>
        <taxon>Cichorieae</taxon>
        <taxon>Lactucinae</taxon>
        <taxon>Lactuca</taxon>
    </lineage>
</organism>
<name>A0AAU9LZC3_9ASTR</name>
<gene>
    <name evidence="2" type="ORF">LVIROSA_LOCUS8394</name>
</gene>
<keyword evidence="3" id="KW-1185">Reference proteome</keyword>